<comment type="caution">
    <text evidence="6">The sequence shown here is derived from an EMBL/GenBank/DDBJ whole genome shotgun (WGS) entry which is preliminary data.</text>
</comment>
<evidence type="ECO:0000313" key="6">
    <source>
        <dbReference type="EMBL" id="KUG05171.1"/>
    </source>
</evidence>
<comment type="cofactor">
    <cofactor evidence="1">
        <name>[4Fe-4S] cluster</name>
        <dbReference type="ChEBI" id="CHEBI:49883"/>
    </cofactor>
</comment>
<evidence type="ECO:0000256" key="2">
    <source>
        <dbReference type="ARBA" id="ARBA00022723"/>
    </source>
</evidence>
<dbReference type="CDD" id="cd24036">
    <property type="entry name" value="ASKHA_NBD_BcrAD_BadFG_HgdC_HadI"/>
    <property type="match status" value="1"/>
</dbReference>
<dbReference type="EC" id="1.3.7.8" evidence="6"/>
<dbReference type="NCBIfam" id="TIGR00241">
    <property type="entry name" value="CoA_E_activ"/>
    <property type="match status" value="1"/>
</dbReference>
<dbReference type="Gene3D" id="3.30.420.40">
    <property type="match status" value="2"/>
</dbReference>
<reference evidence="6" key="1">
    <citation type="journal article" date="2015" name="Proc. Natl. Acad. Sci. U.S.A.">
        <title>Networks of energetic and metabolic interactions define dynamics in microbial communities.</title>
        <authorList>
            <person name="Embree M."/>
            <person name="Liu J.K."/>
            <person name="Al-Bassam M.M."/>
            <person name="Zengler K."/>
        </authorList>
    </citation>
    <scope>NUCLEOTIDE SEQUENCE</scope>
</reference>
<dbReference type="SUPFAM" id="SSF53067">
    <property type="entry name" value="Actin-like ATPase domain"/>
    <property type="match status" value="1"/>
</dbReference>
<dbReference type="InterPro" id="IPR008275">
    <property type="entry name" value="CoA_E_activase_dom"/>
</dbReference>
<dbReference type="InterPro" id="IPR051805">
    <property type="entry name" value="Dehydratase_Activator_Redct"/>
</dbReference>
<dbReference type="GO" id="GO:0051536">
    <property type="term" value="F:iron-sulfur cluster binding"/>
    <property type="evidence" value="ECO:0007669"/>
    <property type="project" value="UniProtKB-KW"/>
</dbReference>
<dbReference type="PANTHER" id="PTHR32329">
    <property type="entry name" value="BIFUNCTIONAL PROTEIN [INCLUDES 2-HYDROXYACYL-COA DEHYDRATASE (N-TER) AND ITS ACTIVATOR DOMAIN (C_TERM)-RELATED"/>
    <property type="match status" value="1"/>
</dbReference>
<organism evidence="6">
    <name type="scientific">hydrocarbon metagenome</name>
    <dbReference type="NCBI Taxonomy" id="938273"/>
    <lineage>
        <taxon>unclassified sequences</taxon>
        <taxon>metagenomes</taxon>
        <taxon>ecological metagenomes</taxon>
    </lineage>
</organism>
<sequence>MVGIGLDIGSTASKGVLIKNDHKHYCEIMPTGWSPRDAAGQLIEKLLDNAGLDRSDINRIYATGYGRIAISDVDKTLTEIKCHARGVSILHPEVRTIIDIGGQDSKVIKVNENGQVVDFAMNDKCAAGTGRFLQVTANALGMDVSELAFAEDRSQIISINSMCTVFAESEIIGLIAGGISRNGVIAGLHQSVGKRVAAMARRLGIQEKVAFTGGVAINNGVRRALGEELGCEIIIPDLCQYTGALGAALLACEQ</sequence>
<dbReference type="EMBL" id="LNQE01001826">
    <property type="protein sequence ID" value="KUG05171.1"/>
    <property type="molecule type" value="Genomic_DNA"/>
</dbReference>
<evidence type="ECO:0000256" key="1">
    <source>
        <dbReference type="ARBA" id="ARBA00001966"/>
    </source>
</evidence>
<dbReference type="AlphaFoldDB" id="A0A0W8E9M0"/>
<gene>
    <name evidence="6" type="ORF">ASZ90_017412</name>
</gene>
<dbReference type="Pfam" id="PF01869">
    <property type="entry name" value="BcrAD_BadFG"/>
    <property type="match status" value="1"/>
</dbReference>
<proteinExistence type="predicted"/>
<evidence type="ECO:0000259" key="5">
    <source>
        <dbReference type="Pfam" id="PF01869"/>
    </source>
</evidence>
<dbReference type="GO" id="GO:0046872">
    <property type="term" value="F:metal ion binding"/>
    <property type="evidence" value="ECO:0007669"/>
    <property type="project" value="UniProtKB-KW"/>
</dbReference>
<dbReference type="InterPro" id="IPR002731">
    <property type="entry name" value="ATPase_BadF"/>
</dbReference>
<keyword evidence="2" id="KW-0479">Metal-binding</keyword>
<name>A0A0W8E9M0_9ZZZZ</name>
<evidence type="ECO:0000256" key="4">
    <source>
        <dbReference type="ARBA" id="ARBA00023014"/>
    </source>
</evidence>
<dbReference type="GO" id="GO:0018522">
    <property type="term" value="F:benzoyl-CoA reductase activity"/>
    <property type="evidence" value="ECO:0007669"/>
    <property type="project" value="UniProtKB-EC"/>
</dbReference>
<keyword evidence="4" id="KW-0411">Iron-sulfur</keyword>
<evidence type="ECO:0000256" key="3">
    <source>
        <dbReference type="ARBA" id="ARBA00023004"/>
    </source>
</evidence>
<keyword evidence="3" id="KW-0408">Iron</keyword>
<accession>A0A0W8E9M0</accession>
<dbReference type="InterPro" id="IPR043129">
    <property type="entry name" value="ATPase_NBD"/>
</dbReference>
<feature type="domain" description="ATPase BadF/BadG/BcrA/BcrD type" evidence="5">
    <location>
        <begin position="4"/>
        <end position="251"/>
    </location>
</feature>
<dbReference type="PANTHER" id="PTHR32329:SF2">
    <property type="entry name" value="BIFUNCTIONAL PROTEIN [INCLUDES 2-HYDROXYACYL-COA DEHYDRATASE (N-TER) AND ITS ACTIVATOR DOMAIN (C_TERM)"/>
    <property type="match status" value="1"/>
</dbReference>
<keyword evidence="6" id="KW-0560">Oxidoreductase</keyword>
<protein>
    <submittedName>
        <fullName evidence="6">Benzoyl-coa reductase subunit badg</fullName>
        <ecNumber evidence="6">1.3.7.8</ecNumber>
    </submittedName>
</protein>